<keyword evidence="2" id="KW-1185">Reference proteome</keyword>
<proteinExistence type="predicted"/>
<protein>
    <submittedName>
        <fullName evidence="1">Uncharacterized protein</fullName>
    </submittedName>
</protein>
<sequence>MSEAEELKKLVILLRIPQEQPTALPQPSLPPPEVKRQPESDKPAYDVQVDNKLPIILIALDKPLASHAKVQSVSAWKEPLPRPASSKEDRSSGNSKEWKPIIYPRRQRQYTTPAPQREWSRWNKNLDRRTLWTKEQRQSSWKPAAPSRDSVQPTAPAKEQHNDGGSNEAKLLLLLVHENSAAGGDSGKTWEPATVQQNLNEPTSSPWRQSNKLSQPHLQQITIDAKSWRSARPSHGLVRWSGIREYLTVRPAVPLTTPTCKKGTMTSTPPFTGTEHARG</sequence>
<dbReference type="EMBL" id="CM023473">
    <property type="protein sequence ID" value="KAH7954758.1"/>
    <property type="molecule type" value="Genomic_DNA"/>
</dbReference>
<evidence type="ECO:0000313" key="2">
    <source>
        <dbReference type="Proteomes" id="UP000821865"/>
    </source>
</evidence>
<accession>A0ACB8CZR3</accession>
<name>A0ACB8CZR3_DERSI</name>
<gene>
    <name evidence="1" type="ORF">HPB49_021567</name>
</gene>
<organism evidence="1 2">
    <name type="scientific">Dermacentor silvarum</name>
    <name type="common">Tick</name>
    <dbReference type="NCBI Taxonomy" id="543639"/>
    <lineage>
        <taxon>Eukaryota</taxon>
        <taxon>Metazoa</taxon>
        <taxon>Ecdysozoa</taxon>
        <taxon>Arthropoda</taxon>
        <taxon>Chelicerata</taxon>
        <taxon>Arachnida</taxon>
        <taxon>Acari</taxon>
        <taxon>Parasitiformes</taxon>
        <taxon>Ixodida</taxon>
        <taxon>Ixodoidea</taxon>
        <taxon>Ixodidae</taxon>
        <taxon>Rhipicephalinae</taxon>
        <taxon>Dermacentor</taxon>
    </lineage>
</organism>
<evidence type="ECO:0000313" key="1">
    <source>
        <dbReference type="EMBL" id="KAH7954758.1"/>
    </source>
</evidence>
<comment type="caution">
    <text evidence="1">The sequence shown here is derived from an EMBL/GenBank/DDBJ whole genome shotgun (WGS) entry which is preliminary data.</text>
</comment>
<dbReference type="Proteomes" id="UP000821865">
    <property type="component" value="Chromosome 4"/>
</dbReference>
<reference evidence="1" key="1">
    <citation type="submission" date="2020-05" db="EMBL/GenBank/DDBJ databases">
        <title>Large-scale comparative analyses of tick genomes elucidate their genetic diversity and vector capacities.</title>
        <authorList>
            <person name="Jia N."/>
            <person name="Wang J."/>
            <person name="Shi W."/>
            <person name="Du L."/>
            <person name="Sun Y."/>
            <person name="Zhan W."/>
            <person name="Jiang J."/>
            <person name="Wang Q."/>
            <person name="Zhang B."/>
            <person name="Ji P."/>
            <person name="Sakyi L.B."/>
            <person name="Cui X."/>
            <person name="Yuan T."/>
            <person name="Jiang B."/>
            <person name="Yang W."/>
            <person name="Lam T.T.-Y."/>
            <person name="Chang Q."/>
            <person name="Ding S."/>
            <person name="Wang X."/>
            <person name="Zhu J."/>
            <person name="Ruan X."/>
            <person name="Zhao L."/>
            <person name="Wei J."/>
            <person name="Que T."/>
            <person name="Du C."/>
            <person name="Cheng J."/>
            <person name="Dai P."/>
            <person name="Han X."/>
            <person name="Huang E."/>
            <person name="Gao Y."/>
            <person name="Liu J."/>
            <person name="Shao H."/>
            <person name="Ye R."/>
            <person name="Li L."/>
            <person name="Wei W."/>
            <person name="Wang X."/>
            <person name="Wang C."/>
            <person name="Yang T."/>
            <person name="Huo Q."/>
            <person name="Li W."/>
            <person name="Guo W."/>
            <person name="Chen H."/>
            <person name="Zhou L."/>
            <person name="Ni X."/>
            <person name="Tian J."/>
            <person name="Zhou Y."/>
            <person name="Sheng Y."/>
            <person name="Liu T."/>
            <person name="Pan Y."/>
            <person name="Xia L."/>
            <person name="Li J."/>
            <person name="Zhao F."/>
            <person name="Cao W."/>
        </authorList>
    </citation>
    <scope>NUCLEOTIDE SEQUENCE</scope>
    <source>
        <strain evidence="1">Dsil-2018</strain>
    </source>
</reference>